<dbReference type="AlphaFoldDB" id="A0A9Q0VZX9"/>
<reference evidence="1" key="2">
    <citation type="journal article" date="2023" name="Int. J. Mol. Sci.">
        <title>De Novo Assembly and Annotation of 11 Diverse Shrub Willow (Salix) Genomes Reveals Novel Gene Organization in Sex-Linked Regions.</title>
        <authorList>
            <person name="Hyden B."/>
            <person name="Feng K."/>
            <person name="Yates T.B."/>
            <person name="Jawdy S."/>
            <person name="Cereghino C."/>
            <person name="Smart L.B."/>
            <person name="Muchero W."/>
        </authorList>
    </citation>
    <scope>NUCLEOTIDE SEQUENCE</scope>
    <source>
        <tissue evidence="1">Shoot tip</tissue>
    </source>
</reference>
<dbReference type="Proteomes" id="UP001151752">
    <property type="component" value="Chromosome 13"/>
</dbReference>
<evidence type="ECO:0000313" key="1">
    <source>
        <dbReference type="EMBL" id="KAJ6758029.1"/>
    </source>
</evidence>
<evidence type="ECO:0000313" key="2">
    <source>
        <dbReference type="Proteomes" id="UP001151752"/>
    </source>
</evidence>
<comment type="caution">
    <text evidence="1">The sequence shown here is derived from an EMBL/GenBank/DDBJ whole genome shotgun (WGS) entry which is preliminary data.</text>
</comment>
<dbReference type="EMBL" id="JAPFFM010000007">
    <property type="protein sequence ID" value="KAJ6758029.1"/>
    <property type="molecule type" value="Genomic_DNA"/>
</dbReference>
<gene>
    <name evidence="1" type="ORF">OIU74_027169</name>
</gene>
<protein>
    <submittedName>
        <fullName evidence="1">Uncharacterized protein</fullName>
    </submittedName>
</protein>
<proteinExistence type="predicted"/>
<reference evidence="1" key="1">
    <citation type="submission" date="2022-11" db="EMBL/GenBank/DDBJ databases">
        <authorList>
            <person name="Hyden B.L."/>
            <person name="Feng K."/>
            <person name="Yates T."/>
            <person name="Jawdy S."/>
            <person name="Smart L.B."/>
            <person name="Muchero W."/>
        </authorList>
    </citation>
    <scope>NUCLEOTIDE SEQUENCE</scope>
    <source>
        <tissue evidence="1">Shoot tip</tissue>
    </source>
</reference>
<name>A0A9Q0VZX9_9ROSI</name>
<sequence>MRWSNRSTHMLLQVKICWTTLTQRVLSCSLRFETL</sequence>
<keyword evidence="2" id="KW-1185">Reference proteome</keyword>
<organism evidence="1 2">
    <name type="scientific">Salix koriyanagi</name>
    <dbReference type="NCBI Taxonomy" id="2511006"/>
    <lineage>
        <taxon>Eukaryota</taxon>
        <taxon>Viridiplantae</taxon>
        <taxon>Streptophyta</taxon>
        <taxon>Embryophyta</taxon>
        <taxon>Tracheophyta</taxon>
        <taxon>Spermatophyta</taxon>
        <taxon>Magnoliopsida</taxon>
        <taxon>eudicotyledons</taxon>
        <taxon>Gunneridae</taxon>
        <taxon>Pentapetalae</taxon>
        <taxon>rosids</taxon>
        <taxon>fabids</taxon>
        <taxon>Malpighiales</taxon>
        <taxon>Salicaceae</taxon>
        <taxon>Saliceae</taxon>
        <taxon>Salix</taxon>
    </lineage>
</organism>
<accession>A0A9Q0VZX9</accession>